<feature type="region of interest" description="Disordered" evidence="2">
    <location>
        <begin position="286"/>
        <end position="310"/>
    </location>
</feature>
<reference evidence="4" key="1">
    <citation type="submission" date="2018-02" db="EMBL/GenBank/DDBJ databases">
        <authorList>
            <person name="Hausmann B."/>
        </authorList>
    </citation>
    <scope>NUCLEOTIDE SEQUENCE [LARGE SCALE GENOMIC DNA]</scope>
    <source>
        <strain evidence="4">Peat soil MAG SbF1</strain>
    </source>
</reference>
<protein>
    <submittedName>
        <fullName evidence="3">Peptidase A4 family</fullName>
    </submittedName>
</protein>
<feature type="active site" description="Proton acceptor" evidence="1">
    <location>
        <position position="218"/>
    </location>
</feature>
<dbReference type="Gene3D" id="2.60.120.700">
    <property type="entry name" value="Peptidase G1"/>
    <property type="match status" value="1"/>
</dbReference>
<name>A0A2U3LNH4_9FIRM</name>
<dbReference type="InterPro" id="IPR013320">
    <property type="entry name" value="ConA-like_dom_sf"/>
</dbReference>
<accession>A0A2U3LNH4</accession>
<dbReference type="InterPro" id="IPR038656">
    <property type="entry name" value="Peptidase_G1_sf"/>
</dbReference>
<evidence type="ECO:0000256" key="2">
    <source>
        <dbReference type="SAM" id="MobiDB-lite"/>
    </source>
</evidence>
<sequence>MKIKSIKIQIVSLAVFVVLGSSSFINNHPVLLATNNQMASDYVFTRNFHHSPVPVLGILQPQGTTTNTSLPADTQESQNWAGYIDTPSSSNSYTSVSGSWTVPNISASQQNAMAAQWIGLGGSLTTDLLQMGTIEQLKNGQPIAEVFWEQLPSTAQNVMTVPIGSTIKASISQSAVSSSTWNLTFTVNGQSQTQTISPVTLDSSYVQGIGTSAEWISEDPSNQNGQPFPLANMGSVSYQYATVNGQPLNSAGNQVQPFAMVSNNGDVLIVPSTLGTDGESFYTNVPSSNTNTNSTLGNGQNGNPSLPSNWGQDGISITFVGIDGGNWTIQLPPTPFNPSF</sequence>
<dbReference type="PANTHER" id="PTHR37536">
    <property type="entry name" value="PUTATIVE (AFU_ORTHOLOGUE AFUA_3G02970)-RELATED"/>
    <property type="match status" value="1"/>
</dbReference>
<dbReference type="InterPro" id="IPR000250">
    <property type="entry name" value="Peptidase_G1"/>
</dbReference>
<dbReference type="Pfam" id="PF01828">
    <property type="entry name" value="Peptidase_A4"/>
    <property type="match status" value="1"/>
</dbReference>
<evidence type="ECO:0000313" key="4">
    <source>
        <dbReference type="Proteomes" id="UP000238916"/>
    </source>
</evidence>
<dbReference type="PANTHER" id="PTHR37536:SF1">
    <property type="entry name" value="ASPERGILLOPEPSIN, PUTAITVE (AFU_ORTHOLOGUE AFUA_7G01200)"/>
    <property type="match status" value="1"/>
</dbReference>
<dbReference type="GO" id="GO:0070007">
    <property type="term" value="F:glutamic-type endopeptidase activity"/>
    <property type="evidence" value="ECO:0007669"/>
    <property type="project" value="InterPro"/>
</dbReference>
<evidence type="ECO:0000313" key="3">
    <source>
        <dbReference type="EMBL" id="SPF53386.1"/>
    </source>
</evidence>
<proteinExistence type="predicted"/>
<dbReference type="CDD" id="cd13426">
    <property type="entry name" value="Peptidase_G1"/>
    <property type="match status" value="1"/>
</dbReference>
<dbReference type="OrthoDB" id="2376230at2"/>
<feature type="compositionally biased region" description="Polar residues" evidence="2">
    <location>
        <begin position="64"/>
        <end position="80"/>
    </location>
</feature>
<dbReference type="GO" id="GO:0006508">
    <property type="term" value="P:proteolysis"/>
    <property type="evidence" value="ECO:0007669"/>
    <property type="project" value="InterPro"/>
</dbReference>
<evidence type="ECO:0000256" key="1">
    <source>
        <dbReference type="PIRSR" id="PIRSR600250-50"/>
    </source>
</evidence>
<dbReference type="SUPFAM" id="SSF49899">
    <property type="entry name" value="Concanavalin A-like lectins/glucanases"/>
    <property type="match status" value="1"/>
</dbReference>
<feature type="compositionally biased region" description="Low complexity" evidence="2">
    <location>
        <begin position="287"/>
        <end position="303"/>
    </location>
</feature>
<dbReference type="AlphaFoldDB" id="A0A2U3LNH4"/>
<feature type="region of interest" description="Disordered" evidence="2">
    <location>
        <begin position="64"/>
        <end position="83"/>
    </location>
</feature>
<dbReference type="EMBL" id="OMOF01000623">
    <property type="protein sequence ID" value="SPF53386.1"/>
    <property type="molecule type" value="Genomic_DNA"/>
</dbReference>
<dbReference type="Proteomes" id="UP000238916">
    <property type="component" value="Unassembled WGS sequence"/>
</dbReference>
<organism evidence="3 4">
    <name type="scientific">Candidatus Desulfosporosinus infrequens</name>
    <dbReference type="NCBI Taxonomy" id="2043169"/>
    <lineage>
        <taxon>Bacteria</taxon>
        <taxon>Bacillati</taxon>
        <taxon>Bacillota</taxon>
        <taxon>Clostridia</taxon>
        <taxon>Eubacteriales</taxon>
        <taxon>Desulfitobacteriaceae</taxon>
        <taxon>Desulfosporosinus</taxon>
    </lineage>
</organism>
<gene>
    <name evidence="3" type="ORF">SBF1_660027</name>
</gene>